<evidence type="ECO:0000256" key="2">
    <source>
        <dbReference type="ARBA" id="ARBA00010112"/>
    </source>
</evidence>
<evidence type="ECO:0000313" key="7">
    <source>
        <dbReference type="WBParaSite" id="PSU_v2.g16760.t1"/>
    </source>
</evidence>
<dbReference type="Proteomes" id="UP000887577">
    <property type="component" value="Unplaced"/>
</dbReference>
<protein>
    <submittedName>
        <fullName evidence="7">Uncharacterized protein</fullName>
    </submittedName>
</protein>
<dbReference type="InterPro" id="IPR038479">
    <property type="entry name" value="Transthyretin-like_sf"/>
</dbReference>
<reference evidence="7" key="1">
    <citation type="submission" date="2022-11" db="UniProtKB">
        <authorList>
            <consortium name="WormBaseParasite"/>
        </authorList>
    </citation>
    <scope>IDENTIFICATION</scope>
</reference>
<feature type="signal peptide" evidence="5">
    <location>
        <begin position="1"/>
        <end position="20"/>
    </location>
</feature>
<comment type="similarity">
    <text evidence="2">Belongs to the nematode transthyretin-like family.</text>
</comment>
<evidence type="ECO:0000256" key="4">
    <source>
        <dbReference type="ARBA" id="ARBA00022729"/>
    </source>
</evidence>
<dbReference type="WBParaSite" id="PSU_v2.g16760.t1">
    <property type="protein sequence ID" value="PSU_v2.g16760.t1"/>
    <property type="gene ID" value="PSU_v2.g16760"/>
</dbReference>
<dbReference type="GO" id="GO:0005576">
    <property type="term" value="C:extracellular region"/>
    <property type="evidence" value="ECO:0007669"/>
    <property type="project" value="UniProtKB-SubCell"/>
</dbReference>
<proteinExistence type="inferred from homology"/>
<dbReference type="PANTHER" id="PTHR21700:SF112">
    <property type="entry name" value="TRANSTHYRETIN-RELATED FAMILY DOMAIN"/>
    <property type="match status" value="1"/>
</dbReference>
<evidence type="ECO:0000313" key="6">
    <source>
        <dbReference type="Proteomes" id="UP000887577"/>
    </source>
</evidence>
<name>A0A914YDD3_9BILA</name>
<evidence type="ECO:0000256" key="1">
    <source>
        <dbReference type="ARBA" id="ARBA00004613"/>
    </source>
</evidence>
<dbReference type="PANTHER" id="PTHR21700">
    <property type="entry name" value="TRANSTHYRETIN-LIKE FAMILY PROTEIN-RELATED"/>
    <property type="match status" value="1"/>
</dbReference>
<keyword evidence="3" id="KW-0964">Secreted</keyword>
<keyword evidence="4 5" id="KW-0732">Signal</keyword>
<keyword evidence="6" id="KW-1185">Reference proteome</keyword>
<accession>A0A914YDD3</accession>
<organism evidence="6 7">
    <name type="scientific">Panagrolaimus superbus</name>
    <dbReference type="NCBI Taxonomy" id="310955"/>
    <lineage>
        <taxon>Eukaryota</taxon>
        <taxon>Metazoa</taxon>
        <taxon>Ecdysozoa</taxon>
        <taxon>Nematoda</taxon>
        <taxon>Chromadorea</taxon>
        <taxon>Rhabditida</taxon>
        <taxon>Tylenchina</taxon>
        <taxon>Panagrolaimomorpha</taxon>
        <taxon>Panagrolaimoidea</taxon>
        <taxon>Panagrolaimidae</taxon>
        <taxon>Panagrolaimus</taxon>
    </lineage>
</organism>
<sequence>MKSLIATFLLITIFSAAVTAQGFRQQSVGVRGRLLCGNEPTRNTTIKLWDKNTVGFDKQLASGRPNPDGTFQINGGTGGLFALDVHIKFYTDCGRSAWLPCQRKIDLKIPSNYVTRTSDVQQYFDIGSLNFNSLNLRMKILHALIN</sequence>
<evidence type="ECO:0000256" key="3">
    <source>
        <dbReference type="ARBA" id="ARBA00022525"/>
    </source>
</evidence>
<dbReference type="GO" id="GO:0009986">
    <property type="term" value="C:cell surface"/>
    <property type="evidence" value="ECO:0007669"/>
    <property type="project" value="InterPro"/>
</dbReference>
<feature type="chain" id="PRO_5037691807" evidence="5">
    <location>
        <begin position="21"/>
        <end position="146"/>
    </location>
</feature>
<evidence type="ECO:0000256" key="5">
    <source>
        <dbReference type="SAM" id="SignalP"/>
    </source>
</evidence>
<dbReference type="InterPro" id="IPR001534">
    <property type="entry name" value="Transthyretin-like"/>
</dbReference>
<dbReference type="Gene3D" id="2.60.40.3330">
    <property type="match status" value="1"/>
</dbReference>
<comment type="subcellular location">
    <subcellularLocation>
        <location evidence="1">Secreted</location>
    </subcellularLocation>
</comment>
<dbReference type="Pfam" id="PF01060">
    <property type="entry name" value="TTR-52"/>
    <property type="match status" value="1"/>
</dbReference>
<dbReference type="AlphaFoldDB" id="A0A914YDD3"/>